<dbReference type="InterPro" id="IPR002885">
    <property type="entry name" value="PPR_rpt"/>
</dbReference>
<dbReference type="PANTHER" id="PTHR46862">
    <property type="entry name" value="OS07G0661900 PROTEIN"/>
    <property type="match status" value="1"/>
</dbReference>
<proteinExistence type="predicted"/>
<protein>
    <recommendedName>
        <fullName evidence="5">Pentatricopeptide repeat protein</fullName>
    </recommendedName>
</protein>
<evidence type="ECO:0000313" key="3">
    <source>
        <dbReference type="EMBL" id="KAJ3182003.1"/>
    </source>
</evidence>
<feature type="compositionally biased region" description="Basic and acidic residues" evidence="2">
    <location>
        <begin position="527"/>
        <end position="537"/>
    </location>
</feature>
<feature type="repeat" description="PPR" evidence="1">
    <location>
        <begin position="277"/>
        <end position="311"/>
    </location>
</feature>
<dbReference type="EMBL" id="JADGJQ010000010">
    <property type="protein sequence ID" value="KAJ3182003.1"/>
    <property type="molecule type" value="Genomic_DNA"/>
</dbReference>
<accession>A0AAD5TNI5</accession>
<evidence type="ECO:0000256" key="1">
    <source>
        <dbReference type="PROSITE-ProRule" id="PRU00708"/>
    </source>
</evidence>
<evidence type="ECO:0008006" key="5">
    <source>
        <dbReference type="Google" id="ProtNLM"/>
    </source>
</evidence>
<keyword evidence="4" id="KW-1185">Reference proteome</keyword>
<sequence length="558" mass="63829">MLLLLLRNHPARRLTTLTAGNTLLGRVHGAPLLRRPSAPGAGFLCWKACQYSSLAAAFQPEPAYLQDAHSYPALFGVHCGSRDQPIQELVKQQAAELREAMDWYLLDENLAWPADQRRNSQSDLVDRRELLSRPEDPWVLYISLTHDPENLRHCDRELFSEVLTYIFLIVDSPQVCLDRCTRILIDMYESGVKPSNKDWIRVLRAYSRWGKVSDVHYMAGEAKRLSRLGAMFSSQPGMPLASEPTLFPHLLQTYTDEQSLFAVKMIVAEMKSFFRLDGPLYQAILEALAQVQDTNEAYRTYTELLKDGLIPSHAIYKNVLYALSLRKIVETSGHGSDSALQPSDALAEQVLAHALPHFLDASLFAYTMRVYARHNKLSHAEALTAHMQRIGLHVELRIVLTLYLLNLRHNRLDNARKIYRSLMADRTRLPDPCDAAFHRFILIAHLSCGRNFDALIQFWRTKTMGVKLDAKSLSMLVDHFAEWRPLRAHEVYVRMLQLEIEPSATTKRVIRAILEANNMEEELAEFDRREREADAKQETPPLAPPMPLVGDMYNEDFD</sequence>
<comment type="caution">
    <text evidence="3">The sequence shown here is derived from an EMBL/GenBank/DDBJ whole genome shotgun (WGS) entry which is preliminary data.</text>
</comment>
<dbReference type="Proteomes" id="UP001212152">
    <property type="component" value="Unassembled WGS sequence"/>
</dbReference>
<reference evidence="3" key="1">
    <citation type="submission" date="2020-05" db="EMBL/GenBank/DDBJ databases">
        <title>Phylogenomic resolution of chytrid fungi.</title>
        <authorList>
            <person name="Stajich J.E."/>
            <person name="Amses K."/>
            <person name="Simmons R."/>
            <person name="Seto K."/>
            <person name="Myers J."/>
            <person name="Bonds A."/>
            <person name="Quandt C.A."/>
            <person name="Barry K."/>
            <person name="Liu P."/>
            <person name="Grigoriev I."/>
            <person name="Longcore J.E."/>
            <person name="James T.Y."/>
        </authorList>
    </citation>
    <scope>NUCLEOTIDE SEQUENCE</scope>
    <source>
        <strain evidence="3">JEL0379</strain>
    </source>
</reference>
<dbReference type="AlphaFoldDB" id="A0AAD5TNI5"/>
<feature type="region of interest" description="Disordered" evidence="2">
    <location>
        <begin position="527"/>
        <end position="550"/>
    </location>
</feature>
<evidence type="ECO:0000256" key="2">
    <source>
        <dbReference type="SAM" id="MobiDB-lite"/>
    </source>
</evidence>
<dbReference type="PANTHER" id="PTHR46862:SF5">
    <property type="entry name" value="OS02G0170000 PROTEIN"/>
    <property type="match status" value="1"/>
</dbReference>
<evidence type="ECO:0000313" key="4">
    <source>
        <dbReference type="Proteomes" id="UP001212152"/>
    </source>
</evidence>
<organism evidence="3 4">
    <name type="scientific">Geranomyces variabilis</name>
    <dbReference type="NCBI Taxonomy" id="109894"/>
    <lineage>
        <taxon>Eukaryota</taxon>
        <taxon>Fungi</taxon>
        <taxon>Fungi incertae sedis</taxon>
        <taxon>Chytridiomycota</taxon>
        <taxon>Chytridiomycota incertae sedis</taxon>
        <taxon>Chytridiomycetes</taxon>
        <taxon>Spizellomycetales</taxon>
        <taxon>Powellomycetaceae</taxon>
        <taxon>Geranomyces</taxon>
    </lineage>
</organism>
<gene>
    <name evidence="3" type="ORF">HDU87_000341</name>
</gene>
<dbReference type="PROSITE" id="PS51375">
    <property type="entry name" value="PPR"/>
    <property type="match status" value="1"/>
</dbReference>
<dbReference type="Gene3D" id="1.25.40.10">
    <property type="entry name" value="Tetratricopeptide repeat domain"/>
    <property type="match status" value="2"/>
</dbReference>
<dbReference type="InterPro" id="IPR011990">
    <property type="entry name" value="TPR-like_helical_dom_sf"/>
</dbReference>
<name>A0AAD5TNI5_9FUNG</name>